<dbReference type="Gene3D" id="2.60.120.200">
    <property type="match status" value="1"/>
</dbReference>
<feature type="chain" id="PRO_5045682843" evidence="1">
    <location>
        <begin position="26"/>
        <end position="2490"/>
    </location>
</feature>
<evidence type="ECO:0000313" key="3">
    <source>
        <dbReference type="EMBL" id="MDE5419105.1"/>
    </source>
</evidence>
<dbReference type="InterPro" id="IPR026444">
    <property type="entry name" value="Secre_tail"/>
</dbReference>
<protein>
    <submittedName>
        <fullName evidence="3">T9SS type A sorting domain-containing protein</fullName>
    </submittedName>
</protein>
<reference evidence="3 4" key="1">
    <citation type="submission" date="2022-01" db="EMBL/GenBank/DDBJ databases">
        <title>Labilibaculum sp. nov, a marine bacterium isolated from Antarctica.</title>
        <authorList>
            <person name="Dai W."/>
        </authorList>
    </citation>
    <scope>NUCLEOTIDE SEQUENCE [LARGE SCALE GENOMIC DNA]</scope>
    <source>
        <strain evidence="3 4">DW002</strain>
    </source>
</reference>
<dbReference type="Gene3D" id="2.60.40.1120">
    <property type="entry name" value="Carboxypeptidase-like, regulatory domain"/>
    <property type="match status" value="8"/>
</dbReference>
<dbReference type="Pfam" id="PF13385">
    <property type="entry name" value="Laminin_G_3"/>
    <property type="match status" value="1"/>
</dbReference>
<keyword evidence="1" id="KW-0732">Signal</keyword>
<comment type="caution">
    <text evidence="3">The sequence shown here is derived from an EMBL/GenBank/DDBJ whole genome shotgun (WGS) entry which is preliminary data.</text>
</comment>
<feature type="signal peptide" evidence="1">
    <location>
        <begin position="1"/>
        <end position="25"/>
    </location>
</feature>
<accession>A0ABT5VUL6</accession>
<organism evidence="3 4">
    <name type="scientific">Paralabilibaculum antarcticum</name>
    <dbReference type="NCBI Taxonomy" id="2912572"/>
    <lineage>
        <taxon>Bacteria</taxon>
        <taxon>Pseudomonadati</taxon>
        <taxon>Bacteroidota</taxon>
        <taxon>Bacteroidia</taxon>
        <taxon>Marinilabiliales</taxon>
        <taxon>Marinifilaceae</taxon>
        <taxon>Paralabilibaculum</taxon>
    </lineage>
</organism>
<sequence length="2490" mass="268055">MRRKLLLYQLALLSFFLLMSTNLWAQTGSFDDPYIVDTFPYTISDFNSSDGFDATTMQGNCNTIACCKVKMAKIILPEKGSLLSLIENFTPLAGSVILYTSDKETPTSVSDLIYYSMAGNFCGFGKCKSIGFGYVWPKEYHGPYSIAVDESHPEEGWKNLMNNGFDFIEAGTYYALMFCENQQVNYGIGSITNIFFDFASYCPKGSVCNTISEVICSGDEYLSPAGNIYTEEGTYKDILPGAAQGGLDSLITINLAFNQDILGVDIIDSYTPSYTWVDGVIYTESNNTATYTYTNKMGCDSVVTLDLTINSTVLTQDVIKDQELCENNPFSVTSSSSYTSYASFDDANSNWVQLNDLVVPLAAKDRSVFLWMKKENAADEAQSLVGINENSGDYNISNLQINTNGTLAVYDGEDARSSTTDVVDGKWHYVGYTYNDDTKETKLYADGKLVLTFSDNQSFDGNDYISLGTEFDGNNSKKGNYYDGLMTEVSFWDVILSEEEIATIMSAPIADAHPKRSNLVAYYPMLVSSADSDLSVIKDVSGNNYHATASSASIISTTLIDEVSGFDASSYYTGLWSRNGSDLSTGKTLSIEGNLADAGAYVLKLERDYFSISDEFSLVVNAAPAINEQPEDANVVAGGEARFSVNTNAENYQYTWHQSYDQTVGVDKNTNGLPDSNINSAFASGSNIYVATDGGFAISTDLGKSFAISQSLGNANCKDVLVHDGTIYVATDRGLYISTDNGESFTIKTTAHGLKDNACLKVYAQNDNVYVINGENTIGDAKGGVSISFDKGESFIYRDSDFGLAGKLVTDLFIDGETVYCVSKGKPGFVGDLGAGGLSVSYDNGGNFAVKFGGGVATAEHQATGVYQYGDHLYMSTAVGLGISTDGGENFTFKTTADGLSDNYCFDVEMIDGVLYVATNKGISKSINNGVSFELYEIYSGSNELSFSNLKTNSTTLLANNPTKLLVDYDGIAYETSAENFLTLSDITADMDGSEFYVHVKNPDMACSTVSNTASLNIVKGDFEVSKTTLTTSENKTSDTFTVKLTEQAKSNVVLNIVSDNESENTVSPATLTFTTDTWNTAQTVTVTGVDEDILDGTQETNIVVSVDANLSDDDYDKLSNKTIVVSNHDNDVVKNSVYFNVQDNDTDPIPEATIKIDGETLLTDDSGDVFIKLPDGSYPYTVIREGYENASGTIVVLGATVNKTVVLPLKLIAKYAVNFTISDGSANVESASIIVDGNTLTTDNLGKATVDLPNGTYQYSVNAGGFDEKTGSVEVKDANVDESVVLAKTAPTTYTTTFTVVKQDNNPISGVTIDVNNQTLTADENGVATIELLPGDYPYTCSATGYKTYSSEVNIVDKDYNEEVILIEADPIPMVNFTIKNRDGNVIEGATVTANGKDYTTNAQGKVSVVTDMMGFSYTIKADGYSDKSGSFMGPVMGPMDETVFLDALAVVSNVTFTVTDKLTSKPIEGATVAYDGGSGLTDANGQFTNPIEKGLSNFTVSADGYTSKGVSVTEDGTDQNVNVELSPITYLLEFTIKEGTKGLSGVDVQIAGTTITSDENGIAEIYLPIGDYNWSIDHPGYEAKTGLTAVVDNAGWVEEYIGLVKIVTKYQVTFNIKDVDANPISGATIKIDGKTLTTDANGVVTVELESDVYPWTCDANAYDEATGEIEVNITDEVVNVEMKKTAPKTYQATFNIKDVDANPISGATFNIDGKTLTADSNGVVTVELTSDVHLWTCDANSYDQATGEIEITITDEVMNVEMEKTAPTTFTTTFNVKDEDGNPILGASIKVGETTVSSNASGVATMELTKGYHFFDCKADGFLDLNDEFGVKTSGTVVNIMMEVPRFEVTFNVKDADSKPIIGATIVVDGETLTIDESGQAYIDLTNDTHSWTCDANGFDPSTGNIELAGADAIVNVEMVKTAPTTFTTTFNVKDEDGNPISGASIKVGETTVSSNASGLATMELSKGFHFFTCKADGFLDLNDEFGVTTSGAVVNIELEVPRFEVTFNVKDADSKPIIGATIVVDGETLTTDESGQAYIDLTSGTHSWICDAECFEQSSGMLSISEAKNEQITLVASKSSGVDVQTACGSYEWIDGNVYTESNNTATHTLTNSVACDSIVTLNLTINQPSTGVDVQTACGSYEWIDGLLYTESNNTATHTLSNSVGCDSIVTLNLTINKPSTGVDVQTACGSYEWIDGMIYTESNNTATHTLTNSVGCDSIVRLNLTINKPSTGVDVQTACGSYEWIDGVIYTESNNTATYTFTNSVGCDSIVSLNLTINKPSTGVDVQTACGSYEWIDGLLYTESNNMATHTLTNSVGCDSIVTLNLFIPEIETFVSVSGRTMRSNQDGAEYQWFKVGIVDELISGASGQSYVALENGTYVVEIIRGDCSEYSDEVMVNDFSEELGQLQVNSQMYPNPSHGAVTLNLKKTYKELKVVVIDENGKTLLVQHETNTREVQFFIDGAQGIYFIQLFSGSEKAIHKIMKY</sequence>
<dbReference type="RefSeq" id="WP_275110434.1">
    <property type="nucleotide sequence ID" value="NZ_JAKJSC010000002.1"/>
</dbReference>
<dbReference type="SUPFAM" id="SSF110296">
    <property type="entry name" value="Oligoxyloglucan reducing end-specific cellobiohydrolase"/>
    <property type="match status" value="2"/>
</dbReference>
<name>A0ABT5VUL6_9BACT</name>
<evidence type="ECO:0000259" key="2">
    <source>
        <dbReference type="Pfam" id="PF18962"/>
    </source>
</evidence>
<feature type="domain" description="Secretion system C-terminal sorting" evidence="2">
    <location>
        <begin position="2418"/>
        <end position="2487"/>
    </location>
</feature>
<evidence type="ECO:0000256" key="1">
    <source>
        <dbReference type="SAM" id="SignalP"/>
    </source>
</evidence>
<dbReference type="InterPro" id="IPR015943">
    <property type="entry name" value="WD40/YVTN_repeat-like_dom_sf"/>
</dbReference>
<dbReference type="SUPFAM" id="SSF49899">
    <property type="entry name" value="Concanavalin A-like lectins/glucanases"/>
    <property type="match status" value="1"/>
</dbReference>
<dbReference type="Pfam" id="PF18962">
    <property type="entry name" value="Por_Secre_tail"/>
    <property type="match status" value="1"/>
</dbReference>
<evidence type="ECO:0000313" key="4">
    <source>
        <dbReference type="Proteomes" id="UP001528920"/>
    </source>
</evidence>
<dbReference type="EMBL" id="JAKJSC010000002">
    <property type="protein sequence ID" value="MDE5419105.1"/>
    <property type="molecule type" value="Genomic_DNA"/>
</dbReference>
<gene>
    <name evidence="3" type="ORF">L3049_13950</name>
</gene>
<dbReference type="InterPro" id="IPR008969">
    <property type="entry name" value="CarboxyPept-like_regulatory"/>
</dbReference>
<proteinExistence type="predicted"/>
<dbReference type="Proteomes" id="UP001528920">
    <property type="component" value="Unassembled WGS sequence"/>
</dbReference>
<dbReference type="InterPro" id="IPR013320">
    <property type="entry name" value="ConA-like_dom_sf"/>
</dbReference>
<dbReference type="SUPFAM" id="SSF49464">
    <property type="entry name" value="Carboxypeptidase regulatory domain-like"/>
    <property type="match status" value="3"/>
</dbReference>
<dbReference type="Gene3D" id="2.130.10.10">
    <property type="entry name" value="YVTN repeat-like/Quinoprotein amine dehydrogenase"/>
    <property type="match status" value="1"/>
</dbReference>
<dbReference type="NCBIfam" id="TIGR04183">
    <property type="entry name" value="Por_Secre_tail"/>
    <property type="match status" value="1"/>
</dbReference>
<keyword evidence="4" id="KW-1185">Reference proteome</keyword>